<evidence type="ECO:0000313" key="1">
    <source>
        <dbReference type="EMBL" id="PMD57061.1"/>
    </source>
</evidence>
<gene>
    <name evidence="1" type="ORF">K444DRAFT_615513</name>
</gene>
<accession>A0A2J6T220</accession>
<dbReference type="Proteomes" id="UP000235371">
    <property type="component" value="Unassembled WGS sequence"/>
</dbReference>
<protein>
    <submittedName>
        <fullName evidence="1">Uncharacterized protein</fullName>
    </submittedName>
</protein>
<sequence length="190" mass="21225">MIGLLDEGQLRGTQFNSLTLLRLGRKQHSDQGKYQVCHRRALAWLANVQSCSALCLLHQQWSVSHVASAASKSSEPIVQHLAPAPAPAPATSNYQGRQEAVRWATEPLTQLRNSAAHSSSALPSVCLWNTGTLSRGLQQTRSPIPEQHRQKRELVSWQIGGRWGCSKDCLRRRCFLAFCLRLRPRPQGQQ</sequence>
<dbReference type="GeneID" id="36588822"/>
<dbReference type="RefSeq" id="XP_024733965.1">
    <property type="nucleotide sequence ID" value="XM_024880745.1"/>
</dbReference>
<proteinExistence type="predicted"/>
<keyword evidence="2" id="KW-1185">Reference proteome</keyword>
<evidence type="ECO:0000313" key="2">
    <source>
        <dbReference type="Proteomes" id="UP000235371"/>
    </source>
</evidence>
<organism evidence="1 2">
    <name type="scientific">Hyaloscypha bicolor E</name>
    <dbReference type="NCBI Taxonomy" id="1095630"/>
    <lineage>
        <taxon>Eukaryota</taxon>
        <taxon>Fungi</taxon>
        <taxon>Dikarya</taxon>
        <taxon>Ascomycota</taxon>
        <taxon>Pezizomycotina</taxon>
        <taxon>Leotiomycetes</taxon>
        <taxon>Helotiales</taxon>
        <taxon>Hyaloscyphaceae</taxon>
        <taxon>Hyaloscypha</taxon>
        <taxon>Hyaloscypha bicolor</taxon>
    </lineage>
</organism>
<dbReference type="AlphaFoldDB" id="A0A2J6T220"/>
<reference evidence="1 2" key="1">
    <citation type="submission" date="2016-04" db="EMBL/GenBank/DDBJ databases">
        <title>A degradative enzymes factory behind the ericoid mycorrhizal symbiosis.</title>
        <authorList>
            <consortium name="DOE Joint Genome Institute"/>
            <person name="Martino E."/>
            <person name="Morin E."/>
            <person name="Grelet G."/>
            <person name="Kuo A."/>
            <person name="Kohler A."/>
            <person name="Daghino S."/>
            <person name="Barry K."/>
            <person name="Choi C."/>
            <person name="Cichocki N."/>
            <person name="Clum A."/>
            <person name="Copeland A."/>
            <person name="Hainaut M."/>
            <person name="Haridas S."/>
            <person name="Labutti K."/>
            <person name="Lindquist E."/>
            <person name="Lipzen A."/>
            <person name="Khouja H.-R."/>
            <person name="Murat C."/>
            <person name="Ohm R."/>
            <person name="Olson A."/>
            <person name="Spatafora J."/>
            <person name="Veneault-Fourrey C."/>
            <person name="Henrissat B."/>
            <person name="Grigoriev I."/>
            <person name="Martin F."/>
            <person name="Perotto S."/>
        </authorList>
    </citation>
    <scope>NUCLEOTIDE SEQUENCE [LARGE SCALE GENOMIC DNA]</scope>
    <source>
        <strain evidence="1 2">E</strain>
    </source>
</reference>
<dbReference type="EMBL" id="KZ613847">
    <property type="protein sequence ID" value="PMD57061.1"/>
    <property type="molecule type" value="Genomic_DNA"/>
</dbReference>
<name>A0A2J6T220_9HELO</name>
<dbReference type="InParanoid" id="A0A2J6T220"/>